<keyword evidence="8" id="KW-0282">Flagellum</keyword>
<organism evidence="8 9">
    <name type="scientific">Cupriavidus pinatubonensis</name>
    <dbReference type="NCBI Taxonomy" id="248026"/>
    <lineage>
        <taxon>Bacteria</taxon>
        <taxon>Pseudomonadati</taxon>
        <taxon>Pseudomonadota</taxon>
        <taxon>Betaproteobacteria</taxon>
        <taxon>Burkholderiales</taxon>
        <taxon>Burkholderiaceae</taxon>
        <taxon>Cupriavidus</taxon>
    </lineage>
</organism>
<dbReference type="EMBL" id="CAJZAF010000023">
    <property type="protein sequence ID" value="CAG9178911.1"/>
    <property type="molecule type" value="Genomic_DNA"/>
</dbReference>
<evidence type="ECO:0000313" key="8">
    <source>
        <dbReference type="EMBL" id="CAG9178911.1"/>
    </source>
</evidence>
<feature type="domain" description="Flagellar hook-associated protein 2 N-terminal" evidence="6">
    <location>
        <begin position="11"/>
        <end position="107"/>
    </location>
</feature>
<dbReference type="PANTHER" id="PTHR30288">
    <property type="entry name" value="FLAGELLAR CAP/ASSEMBLY PROTEIN FLID"/>
    <property type="match status" value="1"/>
</dbReference>
<protein>
    <recommendedName>
        <fullName evidence="5">Flagellar hook-associated protein 2</fullName>
        <shortName evidence="5">HAP2</shortName>
    </recommendedName>
    <alternativeName>
        <fullName evidence="5">Flagellar cap protein</fullName>
    </alternativeName>
</protein>
<dbReference type="InterPro" id="IPR010810">
    <property type="entry name" value="Flagellin_hook_IN_motif"/>
</dbReference>
<dbReference type="Pfam" id="PF07196">
    <property type="entry name" value="Flagellin_IN"/>
    <property type="match status" value="1"/>
</dbReference>
<evidence type="ECO:0000259" key="6">
    <source>
        <dbReference type="Pfam" id="PF02465"/>
    </source>
</evidence>
<evidence type="ECO:0000256" key="5">
    <source>
        <dbReference type="RuleBase" id="RU362066"/>
    </source>
</evidence>
<dbReference type="RefSeq" id="WP_224004949.1">
    <property type="nucleotide sequence ID" value="NZ_CAJZAF010000023.1"/>
</dbReference>
<gene>
    <name evidence="8" type="primary">fliD</name>
    <name evidence="8" type="ORF">LMG23994_04037</name>
</gene>
<keyword evidence="4 5" id="KW-0975">Bacterial flagellum</keyword>
<comment type="subcellular location">
    <subcellularLocation>
        <location evidence="5">Secreted</location>
    </subcellularLocation>
    <subcellularLocation>
        <location evidence="5">Bacterial flagellum</location>
    </subcellularLocation>
</comment>
<keyword evidence="9" id="KW-1185">Reference proteome</keyword>
<dbReference type="Pfam" id="PF02465">
    <property type="entry name" value="FliD_N"/>
    <property type="match status" value="1"/>
</dbReference>
<dbReference type="Pfam" id="PF07195">
    <property type="entry name" value="FliD_C"/>
    <property type="match status" value="1"/>
</dbReference>
<comment type="subunit">
    <text evidence="2 5">Homopentamer.</text>
</comment>
<dbReference type="PANTHER" id="PTHR30288:SF0">
    <property type="entry name" value="FLAGELLAR HOOK-ASSOCIATED PROTEIN 2"/>
    <property type="match status" value="1"/>
</dbReference>
<accession>A0ABN7Z2M6</accession>
<reference evidence="8 9" key="1">
    <citation type="submission" date="2021-08" db="EMBL/GenBank/DDBJ databases">
        <authorList>
            <person name="Peeters C."/>
        </authorList>
    </citation>
    <scope>NUCLEOTIDE SEQUENCE [LARGE SCALE GENOMIC DNA]</scope>
    <source>
        <strain evidence="8 9">LMG 23994</strain>
    </source>
</reference>
<comment type="caution">
    <text evidence="8">The sequence shown here is derived from an EMBL/GenBank/DDBJ whole genome shotgun (WGS) entry which is preliminary data.</text>
</comment>
<comment type="similarity">
    <text evidence="1 5">Belongs to the FliD family.</text>
</comment>
<evidence type="ECO:0000256" key="3">
    <source>
        <dbReference type="ARBA" id="ARBA00023054"/>
    </source>
</evidence>
<dbReference type="InterPro" id="IPR003481">
    <property type="entry name" value="FliD_N"/>
</dbReference>
<dbReference type="InterPro" id="IPR040026">
    <property type="entry name" value="FliD"/>
</dbReference>
<dbReference type="NCBIfam" id="NF005955">
    <property type="entry name" value="PRK08032.1"/>
    <property type="match status" value="1"/>
</dbReference>
<evidence type="ECO:0000256" key="2">
    <source>
        <dbReference type="ARBA" id="ARBA00011255"/>
    </source>
</evidence>
<evidence type="ECO:0000313" key="9">
    <source>
        <dbReference type="Proteomes" id="UP000701702"/>
    </source>
</evidence>
<keyword evidence="5" id="KW-0964">Secreted</keyword>
<sequence>MASISSLGVGSNLDLNTLLSQLQTAEQAPLDAINAQAKSYQAKLSAFGQVQSVVSAYQAAAKKLGDATTFGAVKASVGSTDVMSVSTASNAVPGNYSVTVGTLATAQSLVSGQVADQKAAIAGGGGDIVFDFGEALATDATATPTSTKKVTIAANASLQDVRDAINKASIGVTASIVNDGSSTPYRLVLTSDKTGTQATMRVSSANSDLNNLVAFDPAPTATGNAMEQKVPPANATLKINGIDVVSQSNTVVDAAQGVTMNLTKTGTTSLTITRDNDSIKSSIQAFVTAYNNIQSTAKTLTAFDTSAGTSAALTGDSTLRSIQQRLRSMLGGAMSDGNGGSITLADIGIKFDAKAGTMSVDDIKLTKALNSNLTGVTAMFSSTTGTGGIGKQVSDYVDGLSTTNGSLKSAQDGIAKTLKDLEKNYSATQDRINATMDRYKAQFTQLDLMVSQMNRTSSYLTQQFTALNNASSK</sequence>
<dbReference type="Proteomes" id="UP000701702">
    <property type="component" value="Unassembled WGS sequence"/>
</dbReference>
<evidence type="ECO:0000256" key="1">
    <source>
        <dbReference type="ARBA" id="ARBA00009764"/>
    </source>
</evidence>
<evidence type="ECO:0000259" key="7">
    <source>
        <dbReference type="Pfam" id="PF07195"/>
    </source>
</evidence>
<name>A0ABN7Z2M6_9BURK</name>
<feature type="domain" description="Flagellar hook-associated protein 2 C-terminal" evidence="7">
    <location>
        <begin position="233"/>
        <end position="454"/>
    </location>
</feature>
<keyword evidence="3" id="KW-0175">Coiled coil</keyword>
<dbReference type="InterPro" id="IPR010809">
    <property type="entry name" value="FliD_C"/>
</dbReference>
<comment type="function">
    <text evidence="5">Required for morphogenesis and for the elongation of the flagellar filament by facilitating polymerization of the flagellin monomers at the tip of growing filament. Forms a capping structure, which prevents flagellin subunits (transported through the central channel of the flagellum) from leaking out without polymerization at the distal end.</text>
</comment>
<keyword evidence="8" id="KW-0966">Cell projection</keyword>
<keyword evidence="8" id="KW-0969">Cilium</keyword>
<proteinExistence type="inferred from homology"/>
<evidence type="ECO:0000256" key="4">
    <source>
        <dbReference type="ARBA" id="ARBA00023143"/>
    </source>
</evidence>